<dbReference type="SUPFAM" id="SSF52833">
    <property type="entry name" value="Thioredoxin-like"/>
    <property type="match status" value="1"/>
</dbReference>
<keyword evidence="3" id="KW-0676">Redox-active center</keyword>
<dbReference type="InterPro" id="IPR013740">
    <property type="entry name" value="Redoxin"/>
</dbReference>
<evidence type="ECO:0000256" key="1">
    <source>
        <dbReference type="ARBA" id="ARBA00004196"/>
    </source>
</evidence>
<organism evidence="5 6">
    <name type="scientific">Myxococcus llanfairpwllgwyngyllgogerychwyrndrobwllllantysiliogogogochensis</name>
    <dbReference type="NCBI Taxonomy" id="2590453"/>
    <lineage>
        <taxon>Bacteria</taxon>
        <taxon>Pseudomonadati</taxon>
        <taxon>Myxococcota</taxon>
        <taxon>Myxococcia</taxon>
        <taxon>Myxococcales</taxon>
        <taxon>Cystobacterineae</taxon>
        <taxon>Myxococcaceae</taxon>
        <taxon>Myxococcus</taxon>
    </lineage>
</organism>
<dbReference type="InterPro" id="IPR013766">
    <property type="entry name" value="Thioredoxin_domain"/>
</dbReference>
<dbReference type="PANTHER" id="PTHR42852:SF18">
    <property type="entry name" value="CHROMOSOME UNDETERMINED SCAFFOLD_47, WHOLE GENOME SHOTGUN SEQUENCE"/>
    <property type="match status" value="1"/>
</dbReference>
<dbReference type="PROSITE" id="PS51352">
    <property type="entry name" value="THIOREDOXIN_2"/>
    <property type="match status" value="1"/>
</dbReference>
<evidence type="ECO:0000256" key="2">
    <source>
        <dbReference type="ARBA" id="ARBA00022748"/>
    </source>
</evidence>
<proteinExistence type="predicted"/>
<dbReference type="Proteomes" id="UP000315369">
    <property type="component" value="Unassembled WGS sequence"/>
</dbReference>
<dbReference type="AlphaFoldDB" id="A0A540X458"/>
<evidence type="ECO:0000313" key="6">
    <source>
        <dbReference type="Proteomes" id="UP000315369"/>
    </source>
</evidence>
<comment type="subcellular location">
    <subcellularLocation>
        <location evidence="1">Cell envelope</location>
    </subcellularLocation>
</comment>
<dbReference type="Pfam" id="PF08534">
    <property type="entry name" value="Redoxin"/>
    <property type="match status" value="1"/>
</dbReference>
<dbReference type="GO" id="GO:0017004">
    <property type="term" value="P:cytochrome complex assembly"/>
    <property type="evidence" value="ECO:0007669"/>
    <property type="project" value="UniProtKB-KW"/>
</dbReference>
<dbReference type="PROSITE" id="PS00194">
    <property type="entry name" value="THIOREDOXIN_1"/>
    <property type="match status" value="1"/>
</dbReference>
<dbReference type="CDD" id="cd02966">
    <property type="entry name" value="TlpA_like_family"/>
    <property type="match status" value="1"/>
</dbReference>
<gene>
    <name evidence="5" type="ORF">FJV41_13295</name>
</gene>
<keyword evidence="2" id="KW-0201">Cytochrome c-type biogenesis</keyword>
<keyword evidence="6" id="KW-1185">Reference proteome</keyword>
<protein>
    <submittedName>
        <fullName evidence="5">TlpA family protein disulfide reductase</fullName>
    </submittedName>
</protein>
<comment type="caution">
    <text evidence="5">The sequence shown here is derived from an EMBL/GenBank/DDBJ whole genome shotgun (WGS) entry which is preliminary data.</text>
</comment>
<reference evidence="5 6" key="1">
    <citation type="submission" date="2019-06" db="EMBL/GenBank/DDBJ databases">
        <authorList>
            <person name="Livingstone P."/>
            <person name="Whitworth D."/>
        </authorList>
    </citation>
    <scope>NUCLEOTIDE SEQUENCE [LARGE SCALE GENOMIC DNA]</scope>
    <source>
        <strain evidence="5 6">AM401</strain>
    </source>
</reference>
<dbReference type="InterPro" id="IPR036249">
    <property type="entry name" value="Thioredoxin-like_sf"/>
</dbReference>
<dbReference type="EMBL" id="VIFM01000042">
    <property type="protein sequence ID" value="TQF15494.1"/>
    <property type="molecule type" value="Genomic_DNA"/>
</dbReference>
<feature type="domain" description="Thioredoxin" evidence="4">
    <location>
        <begin position="34"/>
        <end position="174"/>
    </location>
</feature>
<sequence>MPCGALAPHREIPSGVRRIHRTWRTLTLCLLAVSWACRSEPPPGYIRLDGLAPMLADAPGSHALLVVFWASWCPPCREETPQLLSLAESPPEGLRVVVFSHDADLKAVESFFEGPPPSELRLRLDVGEKVAREYGVEQLPTSILVVEGQLVARFPGPRDWDSRAMRRLLERLTRERAIRATGSAD</sequence>
<dbReference type="OrthoDB" id="9813820at2"/>
<dbReference type="GO" id="GO:0030313">
    <property type="term" value="C:cell envelope"/>
    <property type="evidence" value="ECO:0007669"/>
    <property type="project" value="UniProtKB-SubCell"/>
</dbReference>
<evidence type="ECO:0000313" key="5">
    <source>
        <dbReference type="EMBL" id="TQF15494.1"/>
    </source>
</evidence>
<evidence type="ECO:0000259" key="4">
    <source>
        <dbReference type="PROSITE" id="PS51352"/>
    </source>
</evidence>
<accession>A0A540X458</accession>
<dbReference type="InterPro" id="IPR017937">
    <property type="entry name" value="Thioredoxin_CS"/>
</dbReference>
<dbReference type="Gene3D" id="3.40.30.10">
    <property type="entry name" value="Glutaredoxin"/>
    <property type="match status" value="1"/>
</dbReference>
<dbReference type="GO" id="GO:0016491">
    <property type="term" value="F:oxidoreductase activity"/>
    <property type="evidence" value="ECO:0007669"/>
    <property type="project" value="InterPro"/>
</dbReference>
<dbReference type="PANTHER" id="PTHR42852">
    <property type="entry name" value="THIOL:DISULFIDE INTERCHANGE PROTEIN DSBE"/>
    <property type="match status" value="1"/>
</dbReference>
<dbReference type="InterPro" id="IPR050553">
    <property type="entry name" value="Thioredoxin_ResA/DsbE_sf"/>
</dbReference>
<evidence type="ECO:0000256" key="3">
    <source>
        <dbReference type="ARBA" id="ARBA00023284"/>
    </source>
</evidence>
<name>A0A540X458_9BACT</name>